<dbReference type="SUPFAM" id="SSF55961">
    <property type="entry name" value="Bet v1-like"/>
    <property type="match status" value="1"/>
</dbReference>
<dbReference type="EMBL" id="ML978128">
    <property type="protein sequence ID" value="KAF2096995.1"/>
    <property type="molecule type" value="Genomic_DNA"/>
</dbReference>
<name>A0A9P4I8J4_9PEZI</name>
<keyword evidence="2" id="KW-1185">Reference proteome</keyword>
<dbReference type="InterPro" id="IPR019587">
    <property type="entry name" value="Polyketide_cyclase/dehydratase"/>
</dbReference>
<dbReference type="CDD" id="cd07822">
    <property type="entry name" value="SRPBCC_4"/>
    <property type="match status" value="1"/>
</dbReference>
<dbReference type="OrthoDB" id="509124at2759"/>
<dbReference type="AlphaFoldDB" id="A0A9P4I8J4"/>
<evidence type="ECO:0000313" key="2">
    <source>
        <dbReference type="Proteomes" id="UP000799772"/>
    </source>
</evidence>
<dbReference type="Gene3D" id="3.30.530.20">
    <property type="match status" value="1"/>
</dbReference>
<comment type="caution">
    <text evidence="1">The sequence shown here is derived from an EMBL/GenBank/DDBJ whole genome shotgun (WGS) entry which is preliminary data.</text>
</comment>
<sequence length="176" mass="19970">MVYEKILPTPSHEEGKGVWTFYGSATIDAPAEQVWEAAKDFQSYPQWNLYTVRSGTPSGTNAINVGDIVTLAYRPEPKGDTMDIPCEMLYVSDEKMEICWRGKAMSIPMFIFLPEKIQKVTRKGENQCVYEIWETQSGPMAYVIKWAIGQQLSRMNKGIADGLKGYVEEKRKQNTA</sequence>
<dbReference type="Pfam" id="PF10604">
    <property type="entry name" value="Polyketide_cyc2"/>
    <property type="match status" value="1"/>
</dbReference>
<organism evidence="1 2">
    <name type="scientific">Rhizodiscina lignyota</name>
    <dbReference type="NCBI Taxonomy" id="1504668"/>
    <lineage>
        <taxon>Eukaryota</taxon>
        <taxon>Fungi</taxon>
        <taxon>Dikarya</taxon>
        <taxon>Ascomycota</taxon>
        <taxon>Pezizomycotina</taxon>
        <taxon>Dothideomycetes</taxon>
        <taxon>Pleosporomycetidae</taxon>
        <taxon>Aulographales</taxon>
        <taxon>Rhizodiscinaceae</taxon>
        <taxon>Rhizodiscina</taxon>
    </lineage>
</organism>
<dbReference type="InterPro" id="IPR023393">
    <property type="entry name" value="START-like_dom_sf"/>
</dbReference>
<accession>A0A9P4I8J4</accession>
<evidence type="ECO:0000313" key="1">
    <source>
        <dbReference type="EMBL" id="KAF2096995.1"/>
    </source>
</evidence>
<dbReference type="Proteomes" id="UP000799772">
    <property type="component" value="Unassembled WGS sequence"/>
</dbReference>
<protein>
    <recommendedName>
        <fullName evidence="3">SRPBCC domain-containing protein</fullName>
    </recommendedName>
</protein>
<proteinExistence type="predicted"/>
<reference evidence="1" key="1">
    <citation type="journal article" date="2020" name="Stud. Mycol.">
        <title>101 Dothideomycetes genomes: a test case for predicting lifestyles and emergence of pathogens.</title>
        <authorList>
            <person name="Haridas S."/>
            <person name="Albert R."/>
            <person name="Binder M."/>
            <person name="Bloem J."/>
            <person name="Labutti K."/>
            <person name="Salamov A."/>
            <person name="Andreopoulos B."/>
            <person name="Baker S."/>
            <person name="Barry K."/>
            <person name="Bills G."/>
            <person name="Bluhm B."/>
            <person name="Cannon C."/>
            <person name="Castanera R."/>
            <person name="Culley D."/>
            <person name="Daum C."/>
            <person name="Ezra D."/>
            <person name="Gonzalez J."/>
            <person name="Henrissat B."/>
            <person name="Kuo A."/>
            <person name="Liang C."/>
            <person name="Lipzen A."/>
            <person name="Lutzoni F."/>
            <person name="Magnuson J."/>
            <person name="Mondo S."/>
            <person name="Nolan M."/>
            <person name="Ohm R."/>
            <person name="Pangilinan J."/>
            <person name="Park H.-J."/>
            <person name="Ramirez L."/>
            <person name="Alfaro M."/>
            <person name="Sun H."/>
            <person name="Tritt A."/>
            <person name="Yoshinaga Y."/>
            <person name="Zwiers L.-H."/>
            <person name="Turgeon B."/>
            <person name="Goodwin S."/>
            <person name="Spatafora J."/>
            <person name="Crous P."/>
            <person name="Grigoriev I."/>
        </authorList>
    </citation>
    <scope>NUCLEOTIDE SEQUENCE</scope>
    <source>
        <strain evidence="1">CBS 133067</strain>
    </source>
</reference>
<evidence type="ECO:0008006" key="3">
    <source>
        <dbReference type="Google" id="ProtNLM"/>
    </source>
</evidence>
<gene>
    <name evidence="1" type="ORF">NA57DRAFT_57605</name>
</gene>